<dbReference type="KEGG" id="vei:Veis_4241"/>
<protein>
    <submittedName>
        <fullName evidence="1">Uncharacterized protein</fullName>
    </submittedName>
</protein>
<dbReference type="STRING" id="391735.Veis_4241"/>
<reference evidence="2" key="1">
    <citation type="submission" date="2006-12" db="EMBL/GenBank/DDBJ databases">
        <title>Complete sequence of chromosome 1 of Verminephrobacter eiseniae EF01-2.</title>
        <authorList>
            <person name="Copeland A."/>
            <person name="Lucas S."/>
            <person name="Lapidus A."/>
            <person name="Barry K."/>
            <person name="Detter J.C."/>
            <person name="Glavina del Rio T."/>
            <person name="Dalin E."/>
            <person name="Tice H."/>
            <person name="Pitluck S."/>
            <person name="Chertkov O."/>
            <person name="Brettin T."/>
            <person name="Bruce D."/>
            <person name="Han C."/>
            <person name="Tapia R."/>
            <person name="Gilna P."/>
            <person name="Schmutz J."/>
            <person name="Larimer F."/>
            <person name="Land M."/>
            <person name="Hauser L."/>
            <person name="Kyrpides N."/>
            <person name="Kim E."/>
            <person name="Stahl D."/>
            <person name="Richardson P."/>
        </authorList>
    </citation>
    <scope>NUCLEOTIDE SEQUENCE [LARGE SCALE GENOMIC DNA]</scope>
    <source>
        <strain evidence="2">EF01-2</strain>
    </source>
</reference>
<keyword evidence="2" id="KW-1185">Reference proteome</keyword>
<dbReference type="HOGENOM" id="CLU_2605094_0_0_4"/>
<gene>
    <name evidence="1" type="ordered locus">Veis_4241</name>
</gene>
<accession>A1WQN9</accession>
<proteinExistence type="predicted"/>
<name>A1WQN9_VEREI</name>
<evidence type="ECO:0000313" key="1">
    <source>
        <dbReference type="EMBL" id="ABM59946.1"/>
    </source>
</evidence>
<dbReference type="EMBL" id="CP000542">
    <property type="protein sequence ID" value="ABM59946.1"/>
    <property type="molecule type" value="Genomic_DNA"/>
</dbReference>
<evidence type="ECO:0000313" key="2">
    <source>
        <dbReference type="Proteomes" id="UP000000374"/>
    </source>
</evidence>
<dbReference type="Proteomes" id="UP000000374">
    <property type="component" value="Chromosome"/>
</dbReference>
<dbReference type="AlphaFoldDB" id="A1WQN9"/>
<sequence length="79" mass="8608">MCAIAGHLCDWRDWQRALPGPSFLAPGICRATDRKAGFRVAVARRVAAETVAETALFQSIPKSSVHFVGFAFTNDLKMA</sequence>
<organism evidence="1 2">
    <name type="scientific">Verminephrobacter eiseniae (strain EF01-2)</name>
    <dbReference type="NCBI Taxonomy" id="391735"/>
    <lineage>
        <taxon>Bacteria</taxon>
        <taxon>Pseudomonadati</taxon>
        <taxon>Pseudomonadota</taxon>
        <taxon>Betaproteobacteria</taxon>
        <taxon>Burkholderiales</taxon>
        <taxon>Comamonadaceae</taxon>
        <taxon>Verminephrobacter</taxon>
    </lineage>
</organism>